<protein>
    <submittedName>
        <fullName evidence="14">Endothelin-converting enzyme homolog isoform X1</fullName>
    </submittedName>
</protein>
<dbReference type="Gene3D" id="1.10.1380.10">
    <property type="entry name" value="Neutral endopeptidase , domain2"/>
    <property type="match status" value="1"/>
</dbReference>
<keyword evidence="3" id="KW-0645">Protease</keyword>
<dbReference type="RefSeq" id="XP_022340095.1">
    <property type="nucleotide sequence ID" value="XM_022484387.1"/>
</dbReference>
<dbReference type="GO" id="GO:0004222">
    <property type="term" value="F:metalloendopeptidase activity"/>
    <property type="evidence" value="ECO:0007669"/>
    <property type="project" value="InterPro"/>
</dbReference>
<dbReference type="Gene3D" id="3.40.390.10">
    <property type="entry name" value="Collagenase (Catalytic Domain)"/>
    <property type="match status" value="1"/>
</dbReference>
<keyword evidence="4" id="KW-0479">Metal-binding</keyword>
<dbReference type="KEGG" id="cvn:111134882"/>
<dbReference type="Pfam" id="PF05649">
    <property type="entry name" value="Peptidase_M13_N"/>
    <property type="match status" value="1"/>
</dbReference>
<gene>
    <name evidence="14" type="primary">LOC111134882</name>
</gene>
<organism evidence="13 14">
    <name type="scientific">Crassostrea virginica</name>
    <name type="common">Eastern oyster</name>
    <dbReference type="NCBI Taxonomy" id="6565"/>
    <lineage>
        <taxon>Eukaryota</taxon>
        <taxon>Metazoa</taxon>
        <taxon>Spiralia</taxon>
        <taxon>Lophotrochozoa</taxon>
        <taxon>Mollusca</taxon>
        <taxon>Bivalvia</taxon>
        <taxon>Autobranchia</taxon>
        <taxon>Pteriomorphia</taxon>
        <taxon>Ostreida</taxon>
        <taxon>Ostreoidea</taxon>
        <taxon>Ostreidae</taxon>
        <taxon>Crassostrea</taxon>
    </lineage>
</organism>
<dbReference type="SUPFAM" id="SSF55486">
    <property type="entry name" value="Metalloproteases ('zincins'), catalytic domain"/>
    <property type="match status" value="1"/>
</dbReference>
<keyword evidence="5" id="KW-0378">Hydrolase</keyword>
<keyword evidence="7" id="KW-0482">Metalloprotease</keyword>
<evidence type="ECO:0000256" key="2">
    <source>
        <dbReference type="ARBA" id="ARBA00007357"/>
    </source>
</evidence>
<dbReference type="GO" id="GO:0005886">
    <property type="term" value="C:plasma membrane"/>
    <property type="evidence" value="ECO:0007669"/>
    <property type="project" value="TreeGrafter"/>
</dbReference>
<keyword evidence="9" id="KW-0325">Glycoprotein</keyword>
<evidence type="ECO:0000256" key="5">
    <source>
        <dbReference type="ARBA" id="ARBA00022801"/>
    </source>
</evidence>
<evidence type="ECO:0000256" key="10">
    <source>
        <dbReference type="SAM" id="Phobius"/>
    </source>
</evidence>
<evidence type="ECO:0000313" key="13">
    <source>
        <dbReference type="Proteomes" id="UP000694844"/>
    </source>
</evidence>
<dbReference type="InterPro" id="IPR018497">
    <property type="entry name" value="Peptidase_M13_C"/>
</dbReference>
<evidence type="ECO:0000256" key="4">
    <source>
        <dbReference type="ARBA" id="ARBA00022723"/>
    </source>
</evidence>
<reference evidence="14" key="1">
    <citation type="submission" date="2025-08" db="UniProtKB">
        <authorList>
            <consortium name="RefSeq"/>
        </authorList>
    </citation>
    <scope>IDENTIFICATION</scope>
    <source>
        <tissue evidence="14">Whole sample</tissue>
    </source>
</reference>
<evidence type="ECO:0000256" key="3">
    <source>
        <dbReference type="ARBA" id="ARBA00022670"/>
    </source>
</evidence>
<dbReference type="GeneID" id="111134882"/>
<dbReference type="PRINTS" id="PR00786">
    <property type="entry name" value="NEPRILYSIN"/>
</dbReference>
<dbReference type="Proteomes" id="UP000694844">
    <property type="component" value="Chromosome 5"/>
</dbReference>
<evidence type="ECO:0000313" key="14">
    <source>
        <dbReference type="RefSeq" id="XP_022340095.1"/>
    </source>
</evidence>
<accession>A0A8B8EJ52</accession>
<dbReference type="InterPro" id="IPR000718">
    <property type="entry name" value="Peptidase_M13"/>
</dbReference>
<evidence type="ECO:0000256" key="8">
    <source>
        <dbReference type="ARBA" id="ARBA00023157"/>
    </source>
</evidence>
<feature type="transmembrane region" description="Helical" evidence="10">
    <location>
        <begin position="56"/>
        <end position="76"/>
    </location>
</feature>
<dbReference type="GO" id="GO:0016485">
    <property type="term" value="P:protein processing"/>
    <property type="evidence" value="ECO:0007669"/>
    <property type="project" value="TreeGrafter"/>
</dbReference>
<dbReference type="InterPro" id="IPR042089">
    <property type="entry name" value="Peptidase_M13_dom_2"/>
</dbReference>
<feature type="domain" description="Peptidase M13 C-terminal" evidence="11">
    <location>
        <begin position="608"/>
        <end position="811"/>
    </location>
</feature>
<dbReference type="AlphaFoldDB" id="A0A8B8EJ52"/>
<dbReference type="InterPro" id="IPR024079">
    <property type="entry name" value="MetalloPept_cat_dom_sf"/>
</dbReference>
<dbReference type="InterPro" id="IPR008753">
    <property type="entry name" value="Peptidase_M13_N"/>
</dbReference>
<comment type="cofactor">
    <cofactor evidence="1">
        <name>Zn(2+)</name>
        <dbReference type="ChEBI" id="CHEBI:29105"/>
    </cofactor>
</comment>
<dbReference type="Pfam" id="PF01431">
    <property type="entry name" value="Peptidase_M13"/>
    <property type="match status" value="1"/>
</dbReference>
<keyword evidence="13" id="KW-1185">Reference proteome</keyword>
<keyword evidence="10" id="KW-0812">Transmembrane</keyword>
<dbReference type="PANTHER" id="PTHR11733">
    <property type="entry name" value="ZINC METALLOPROTEASE FAMILY M13 NEPRILYSIN-RELATED"/>
    <property type="match status" value="1"/>
</dbReference>
<keyword evidence="6" id="KW-0862">Zinc</keyword>
<evidence type="ECO:0000256" key="7">
    <source>
        <dbReference type="ARBA" id="ARBA00023049"/>
    </source>
</evidence>
<dbReference type="FunFam" id="3.40.390.10:FF:000076">
    <property type="entry name" value="membrane metallo-endopeptidase-like 1"/>
    <property type="match status" value="1"/>
</dbReference>
<evidence type="ECO:0000256" key="9">
    <source>
        <dbReference type="ARBA" id="ARBA00023180"/>
    </source>
</evidence>
<proteinExistence type="inferred from homology"/>
<dbReference type="OrthoDB" id="6475849at2759"/>
<dbReference type="GO" id="GO:0046872">
    <property type="term" value="F:metal ion binding"/>
    <property type="evidence" value="ECO:0007669"/>
    <property type="project" value="UniProtKB-KW"/>
</dbReference>
<dbReference type="PROSITE" id="PS51885">
    <property type="entry name" value="NEPRILYSIN"/>
    <property type="match status" value="1"/>
</dbReference>
<evidence type="ECO:0000256" key="6">
    <source>
        <dbReference type="ARBA" id="ARBA00022833"/>
    </source>
</evidence>
<keyword evidence="10" id="KW-0472">Membrane</keyword>
<sequence>MDKMYLQMSNKGYKHTHLEEDEASESSAPGALDFETGVVVRSSVFSWQRKTLLERILIVLCSLLILTVLIMAIVLATKDSSPHTDHKVSQLEKLQICKECGNIIPVIKTNYTKKCPTPTPVTASPSPSCPKPSPVCVTPACVTVAASIYNAMDTTADPCNDFYQYACGGWVDSHPIPSGHSRWGTFNVLWQENQIVMKKVIEKPLNKSSSLAELKAQKYYKSCMDQNKTIEKLGAKPAMEFLTGIGTWPLLTESKSLDIQGILEKIKAYGIGALFVFWVGVDDRNSTANILQIDQGGLGLPERQYYLNESDRKVLNAYLEYMTKVGVLMGGEENMTRKHMQNVIAFETELANITVPSEDRRDEEKIYHKISISDLQNMAPFIDWMKFFGKMMSVTNITLTADEPIVSFSSDFLRKMSALVTDKLRTEEGRRTLHNYLLWHVVSSLTSYLSKPFRNAKKILTEALSGTTGGEDLWRYCITDTDDVVGMALGAMFVREAFKGDSKEKAEKMVNEIKDAFKKNLPNLSWMDDETRQAAREKASAVIDLIGFPSYINNHTLLNKEYEDLNVTSEEYFQNNIRNMLFVVKKDLQTLRSKPKKNEWEMTPPTVNAYYTPTKNEIVFPAGILQAPFYDIEFPKSLNFGAMGVVMGHELTHGFDDQGREFDKYGNLHPWWNNQSIINFQSRAQCITDQYSQYKLGDNHVKGKQTLGENIADNGGLKAAYHAYNYWLSQNGEEKPLPALNLSHKQLFFLGFAQVWCSTSTKEADHLQILTDPHSPAIYRVIGTLSNSKEFAELYNCPVNSRMNPEKKCEVW</sequence>
<evidence type="ECO:0000259" key="11">
    <source>
        <dbReference type="Pfam" id="PF01431"/>
    </source>
</evidence>
<name>A0A8B8EJ52_CRAVI</name>
<comment type="similarity">
    <text evidence="2">Belongs to the peptidase M13 family.</text>
</comment>
<evidence type="ECO:0000256" key="1">
    <source>
        <dbReference type="ARBA" id="ARBA00001947"/>
    </source>
</evidence>
<evidence type="ECO:0000259" key="12">
    <source>
        <dbReference type="Pfam" id="PF05649"/>
    </source>
</evidence>
<dbReference type="PANTHER" id="PTHR11733:SF167">
    <property type="entry name" value="FI17812P1-RELATED"/>
    <property type="match status" value="1"/>
</dbReference>
<dbReference type="CDD" id="cd08662">
    <property type="entry name" value="M13"/>
    <property type="match status" value="1"/>
</dbReference>
<keyword evidence="10" id="KW-1133">Transmembrane helix</keyword>
<keyword evidence="8" id="KW-1015">Disulfide bond</keyword>
<feature type="domain" description="Peptidase M13 N-terminal" evidence="12">
    <location>
        <begin position="158"/>
        <end position="549"/>
    </location>
</feature>